<accession>A0A1X0NIY9</accession>
<protein>
    <submittedName>
        <fullName evidence="1">Uncharacterized protein</fullName>
    </submittedName>
</protein>
<evidence type="ECO:0000313" key="1">
    <source>
        <dbReference type="EMBL" id="ORC84636.1"/>
    </source>
</evidence>
<dbReference type="EMBL" id="NBCO01000043">
    <property type="protein sequence ID" value="ORC84636.1"/>
    <property type="molecule type" value="Genomic_DNA"/>
</dbReference>
<gene>
    <name evidence="1" type="ORF">TM35_000432040</name>
</gene>
<dbReference type="AlphaFoldDB" id="A0A1X0NIY9"/>
<organism evidence="1 2">
    <name type="scientific">Trypanosoma theileri</name>
    <dbReference type="NCBI Taxonomy" id="67003"/>
    <lineage>
        <taxon>Eukaryota</taxon>
        <taxon>Discoba</taxon>
        <taxon>Euglenozoa</taxon>
        <taxon>Kinetoplastea</taxon>
        <taxon>Metakinetoplastina</taxon>
        <taxon>Trypanosomatida</taxon>
        <taxon>Trypanosomatidae</taxon>
        <taxon>Trypanosoma</taxon>
    </lineage>
</organism>
<name>A0A1X0NIY9_9TRYP</name>
<dbReference type="Proteomes" id="UP000192257">
    <property type="component" value="Unassembled WGS sequence"/>
</dbReference>
<proteinExistence type="predicted"/>
<dbReference type="GeneID" id="39989883"/>
<keyword evidence="2" id="KW-1185">Reference proteome</keyword>
<sequence length="147" mass="16793">MSLEHCARRLVAGFHPFFFLILTLLFLSSSKSLSMIFHASRFSAPGRKVPLSEPRRSEARRSCQPTHVFSRLERGAKWLCLCRVLLWRACFWSACRAATVLRQEFRPTPLRLGCDPFQDELLGASVYCPTPPRTFAFGECPSPERKS</sequence>
<dbReference type="VEuPathDB" id="TriTrypDB:TM35_000432040"/>
<reference evidence="1 2" key="1">
    <citation type="submission" date="2017-03" db="EMBL/GenBank/DDBJ databases">
        <title>An alternative strategy for trypanosome survival in the mammalian bloodstream revealed through genome and transcriptome analysis of the ubiquitous bovine parasite Trypanosoma (Megatrypanum) theileri.</title>
        <authorList>
            <person name="Kelly S."/>
            <person name="Ivens A."/>
            <person name="Mott A."/>
            <person name="O'Neill E."/>
            <person name="Emms D."/>
            <person name="Macleod O."/>
            <person name="Voorheis P."/>
            <person name="Matthews J."/>
            <person name="Matthews K."/>
            <person name="Carrington M."/>
        </authorList>
    </citation>
    <scope>NUCLEOTIDE SEQUENCE [LARGE SCALE GENOMIC DNA]</scope>
    <source>
        <strain evidence="1">Edinburgh</strain>
    </source>
</reference>
<comment type="caution">
    <text evidence="1">The sequence shown here is derived from an EMBL/GenBank/DDBJ whole genome shotgun (WGS) entry which is preliminary data.</text>
</comment>
<dbReference type="RefSeq" id="XP_028878702.1">
    <property type="nucleotide sequence ID" value="XM_029030103.1"/>
</dbReference>
<evidence type="ECO:0000313" key="2">
    <source>
        <dbReference type="Proteomes" id="UP000192257"/>
    </source>
</evidence>